<feature type="region of interest" description="Disordered" evidence="1">
    <location>
        <begin position="15"/>
        <end position="64"/>
    </location>
</feature>
<sequence>MPVSFLSPEIATVPSLSSRRALEPSPSEALPSSFPTPATGETEPGHPHAPPYRPELPGGRGRGW</sequence>
<reference evidence="2 3" key="1">
    <citation type="journal article" date="2010" name="Nature">
        <title>Genome sequencing and analysis of the model grass Brachypodium distachyon.</title>
        <authorList>
            <consortium name="International Brachypodium Initiative"/>
        </authorList>
    </citation>
    <scope>NUCLEOTIDE SEQUENCE [LARGE SCALE GENOMIC DNA]</scope>
    <source>
        <strain evidence="2 3">Bd21</strain>
    </source>
</reference>
<name>A0A0Q3FE89_BRADI</name>
<dbReference type="EnsemblPlants" id="KQJ97486">
    <property type="protein sequence ID" value="KQJ97486"/>
    <property type="gene ID" value="BRADI_3g31216v3"/>
</dbReference>
<dbReference type="Proteomes" id="UP000008810">
    <property type="component" value="Chromosome 3"/>
</dbReference>
<reference evidence="3" key="3">
    <citation type="submission" date="2018-08" db="UniProtKB">
        <authorList>
            <consortium name="EnsemblPlants"/>
        </authorList>
    </citation>
    <scope>IDENTIFICATION</scope>
    <source>
        <strain evidence="3">cv. Bd21</strain>
    </source>
</reference>
<accession>A0A0Q3FE89</accession>
<evidence type="ECO:0000256" key="1">
    <source>
        <dbReference type="SAM" id="MobiDB-lite"/>
    </source>
</evidence>
<protein>
    <submittedName>
        <fullName evidence="2 3">Uncharacterized protein</fullName>
    </submittedName>
</protein>
<evidence type="ECO:0000313" key="4">
    <source>
        <dbReference type="Proteomes" id="UP000008810"/>
    </source>
</evidence>
<reference evidence="2" key="2">
    <citation type="submission" date="2017-06" db="EMBL/GenBank/DDBJ databases">
        <title>WGS assembly of Brachypodium distachyon.</title>
        <authorList>
            <consortium name="The International Brachypodium Initiative"/>
            <person name="Lucas S."/>
            <person name="Harmon-Smith M."/>
            <person name="Lail K."/>
            <person name="Tice H."/>
            <person name="Grimwood J."/>
            <person name="Bruce D."/>
            <person name="Barry K."/>
            <person name="Shu S."/>
            <person name="Lindquist E."/>
            <person name="Wang M."/>
            <person name="Pitluck S."/>
            <person name="Vogel J.P."/>
            <person name="Garvin D.F."/>
            <person name="Mockler T.C."/>
            <person name="Schmutz J."/>
            <person name="Rokhsar D."/>
            <person name="Bevan M.W."/>
        </authorList>
    </citation>
    <scope>NUCLEOTIDE SEQUENCE</scope>
    <source>
        <strain evidence="2">Bd21</strain>
    </source>
</reference>
<dbReference type="Gramene" id="KQJ97486">
    <property type="protein sequence ID" value="KQJ97486"/>
    <property type="gene ID" value="BRADI_3g31216v3"/>
</dbReference>
<dbReference type="InParanoid" id="A0A0Q3FE89"/>
<evidence type="ECO:0000313" key="3">
    <source>
        <dbReference type="EnsemblPlants" id="KQJ97486"/>
    </source>
</evidence>
<organism evidence="2">
    <name type="scientific">Brachypodium distachyon</name>
    <name type="common">Purple false brome</name>
    <name type="synonym">Trachynia distachya</name>
    <dbReference type="NCBI Taxonomy" id="15368"/>
    <lineage>
        <taxon>Eukaryota</taxon>
        <taxon>Viridiplantae</taxon>
        <taxon>Streptophyta</taxon>
        <taxon>Embryophyta</taxon>
        <taxon>Tracheophyta</taxon>
        <taxon>Spermatophyta</taxon>
        <taxon>Magnoliopsida</taxon>
        <taxon>Liliopsida</taxon>
        <taxon>Poales</taxon>
        <taxon>Poaceae</taxon>
        <taxon>BOP clade</taxon>
        <taxon>Pooideae</taxon>
        <taxon>Stipodae</taxon>
        <taxon>Brachypodieae</taxon>
        <taxon>Brachypodium</taxon>
    </lineage>
</organism>
<feature type="compositionally biased region" description="Low complexity" evidence="1">
    <location>
        <begin position="23"/>
        <end position="35"/>
    </location>
</feature>
<evidence type="ECO:0000313" key="2">
    <source>
        <dbReference type="EMBL" id="KQJ97486.1"/>
    </source>
</evidence>
<gene>
    <name evidence="2" type="ORF">BRADI_3g31216v3</name>
</gene>
<proteinExistence type="predicted"/>
<dbReference type="AlphaFoldDB" id="A0A0Q3FE89"/>
<keyword evidence="4" id="KW-1185">Reference proteome</keyword>
<dbReference type="EMBL" id="CM000882">
    <property type="protein sequence ID" value="KQJ97486.1"/>
    <property type="molecule type" value="Genomic_DNA"/>
</dbReference>